<reference evidence="2 3" key="1">
    <citation type="submission" date="2019-06" db="EMBL/GenBank/DDBJ databases">
        <title>WGS assembly of Gossypium darwinii.</title>
        <authorList>
            <person name="Chen Z.J."/>
            <person name="Sreedasyam A."/>
            <person name="Ando A."/>
            <person name="Song Q."/>
            <person name="De L."/>
            <person name="Hulse-Kemp A."/>
            <person name="Ding M."/>
            <person name="Ye W."/>
            <person name="Kirkbride R."/>
            <person name="Jenkins J."/>
            <person name="Plott C."/>
            <person name="Lovell J."/>
            <person name="Lin Y.-M."/>
            <person name="Vaughn R."/>
            <person name="Liu B."/>
            <person name="Li W."/>
            <person name="Simpson S."/>
            <person name="Scheffler B."/>
            <person name="Saski C."/>
            <person name="Grover C."/>
            <person name="Hu G."/>
            <person name="Conover J."/>
            <person name="Carlson J."/>
            <person name="Shu S."/>
            <person name="Boston L."/>
            <person name="Williams M."/>
            <person name="Peterson D."/>
            <person name="Mcgee K."/>
            <person name="Jones D."/>
            <person name="Wendel J."/>
            <person name="Stelly D."/>
            <person name="Grimwood J."/>
            <person name="Schmutz J."/>
        </authorList>
    </citation>
    <scope>NUCLEOTIDE SEQUENCE [LARGE SCALE GENOMIC DNA]</scope>
    <source>
        <strain evidence="2">1808015.09</strain>
    </source>
</reference>
<gene>
    <name evidence="2" type="ORF">ES288_A11G363700v1</name>
</gene>
<name>A0A5D2ESE4_GOSDA</name>
<organism evidence="2 3">
    <name type="scientific">Gossypium darwinii</name>
    <name type="common">Darwin's cotton</name>
    <name type="synonym">Gossypium barbadense var. darwinii</name>
    <dbReference type="NCBI Taxonomy" id="34276"/>
    <lineage>
        <taxon>Eukaryota</taxon>
        <taxon>Viridiplantae</taxon>
        <taxon>Streptophyta</taxon>
        <taxon>Embryophyta</taxon>
        <taxon>Tracheophyta</taxon>
        <taxon>Spermatophyta</taxon>
        <taxon>Magnoliopsida</taxon>
        <taxon>eudicotyledons</taxon>
        <taxon>Gunneridae</taxon>
        <taxon>Pentapetalae</taxon>
        <taxon>rosids</taxon>
        <taxon>malvids</taxon>
        <taxon>Malvales</taxon>
        <taxon>Malvaceae</taxon>
        <taxon>Malvoideae</taxon>
        <taxon>Gossypium</taxon>
    </lineage>
</organism>
<evidence type="ECO:0000313" key="2">
    <source>
        <dbReference type="EMBL" id="TYG96596.1"/>
    </source>
</evidence>
<keyword evidence="1" id="KW-1133">Transmembrane helix</keyword>
<keyword evidence="1" id="KW-0472">Membrane</keyword>
<feature type="transmembrane region" description="Helical" evidence="1">
    <location>
        <begin position="51"/>
        <end position="72"/>
    </location>
</feature>
<evidence type="ECO:0000313" key="3">
    <source>
        <dbReference type="Proteomes" id="UP000323506"/>
    </source>
</evidence>
<accession>A0A5D2ESE4</accession>
<dbReference type="EMBL" id="CM017698">
    <property type="protein sequence ID" value="TYG96596.1"/>
    <property type="molecule type" value="Genomic_DNA"/>
</dbReference>
<sequence>MIDTSEESKQIEKLDEFSERLNEAKVKSQKEVEKNNLGSNALKNNKPYRSVALKTSAVLTTLPTIHLILIMLSPPPKSFSKNQNLFLHLCY</sequence>
<dbReference type="AlphaFoldDB" id="A0A5D2ESE4"/>
<dbReference type="Proteomes" id="UP000323506">
    <property type="component" value="Chromosome A11"/>
</dbReference>
<keyword evidence="3" id="KW-1185">Reference proteome</keyword>
<proteinExistence type="predicted"/>
<evidence type="ECO:0000256" key="1">
    <source>
        <dbReference type="SAM" id="Phobius"/>
    </source>
</evidence>
<keyword evidence="1" id="KW-0812">Transmembrane</keyword>
<protein>
    <submittedName>
        <fullName evidence="2">Uncharacterized protein</fullName>
    </submittedName>
</protein>